<dbReference type="PANTHER" id="PTHR46193">
    <property type="entry name" value="6-PHOSPHOGLUCONATE PHOSPHATASE"/>
    <property type="match status" value="1"/>
</dbReference>
<dbReference type="GO" id="GO:0003824">
    <property type="term" value="F:catalytic activity"/>
    <property type="evidence" value="ECO:0007669"/>
    <property type="project" value="UniProtKB-ARBA"/>
</dbReference>
<dbReference type="InterPro" id="IPR005835">
    <property type="entry name" value="NTP_transferase_dom"/>
</dbReference>
<dbReference type="Pfam" id="PF13419">
    <property type="entry name" value="HAD_2"/>
    <property type="match status" value="1"/>
</dbReference>
<dbReference type="InterPro" id="IPR041492">
    <property type="entry name" value="HAD_2"/>
</dbReference>
<evidence type="ECO:0000256" key="3">
    <source>
        <dbReference type="ARBA" id="ARBA00022842"/>
    </source>
</evidence>
<dbReference type="GO" id="GO:0046872">
    <property type="term" value="F:metal ion binding"/>
    <property type="evidence" value="ECO:0007669"/>
    <property type="project" value="UniProtKB-KW"/>
</dbReference>
<evidence type="ECO:0000256" key="1">
    <source>
        <dbReference type="ARBA" id="ARBA00001946"/>
    </source>
</evidence>
<dbReference type="SUPFAM" id="SSF56784">
    <property type="entry name" value="HAD-like"/>
    <property type="match status" value="1"/>
</dbReference>
<reference evidence="5" key="1">
    <citation type="journal article" date="2020" name="Nature">
        <title>Giant virus diversity and host interactions through global metagenomics.</title>
        <authorList>
            <person name="Schulz F."/>
            <person name="Roux S."/>
            <person name="Paez-Espino D."/>
            <person name="Jungbluth S."/>
            <person name="Walsh D.A."/>
            <person name="Denef V.J."/>
            <person name="McMahon K.D."/>
            <person name="Konstantinidis K.T."/>
            <person name="Eloe-Fadrosh E.A."/>
            <person name="Kyrpides N.C."/>
            <person name="Woyke T."/>
        </authorList>
    </citation>
    <scope>NUCLEOTIDE SEQUENCE</scope>
    <source>
        <strain evidence="5">GVMAG-S-3300013094-100</strain>
    </source>
</reference>
<dbReference type="Pfam" id="PF00483">
    <property type="entry name" value="NTP_transferase"/>
    <property type="match status" value="1"/>
</dbReference>
<dbReference type="SFLD" id="SFLDG01129">
    <property type="entry name" value="C1.5:_HAD__Beta-PGM__Phosphata"/>
    <property type="match status" value="1"/>
</dbReference>
<evidence type="ECO:0000259" key="4">
    <source>
        <dbReference type="Pfam" id="PF00483"/>
    </source>
</evidence>
<evidence type="ECO:0000256" key="2">
    <source>
        <dbReference type="ARBA" id="ARBA00022723"/>
    </source>
</evidence>
<dbReference type="SFLD" id="SFLDS00003">
    <property type="entry name" value="Haloacid_Dehalogenase"/>
    <property type="match status" value="1"/>
</dbReference>
<comment type="cofactor">
    <cofactor evidence="1">
        <name>Mg(2+)</name>
        <dbReference type="ChEBI" id="CHEBI:18420"/>
    </cofactor>
</comment>
<dbReference type="InterPro" id="IPR023214">
    <property type="entry name" value="HAD_sf"/>
</dbReference>
<name>A0A6C0KWG4_9ZZZZ</name>
<dbReference type="InterPro" id="IPR036412">
    <property type="entry name" value="HAD-like_sf"/>
</dbReference>
<dbReference type="InterPro" id="IPR029044">
    <property type="entry name" value="Nucleotide-diphossugar_trans"/>
</dbReference>
<dbReference type="Gene3D" id="1.10.150.240">
    <property type="entry name" value="Putative phosphatase, domain 2"/>
    <property type="match status" value="1"/>
</dbReference>
<dbReference type="CDD" id="cd04183">
    <property type="entry name" value="GT2_BcE_like"/>
    <property type="match status" value="1"/>
</dbReference>
<dbReference type="AlphaFoldDB" id="A0A6C0KWG4"/>
<keyword evidence="2" id="KW-0479">Metal-binding</keyword>
<dbReference type="Gene3D" id="3.40.50.1000">
    <property type="entry name" value="HAD superfamily/HAD-like"/>
    <property type="match status" value="1"/>
</dbReference>
<keyword evidence="3" id="KW-0460">Magnesium</keyword>
<dbReference type="Gene3D" id="3.90.550.10">
    <property type="entry name" value="Spore Coat Polysaccharide Biosynthesis Protein SpsA, Chain A"/>
    <property type="match status" value="1"/>
</dbReference>
<dbReference type="SUPFAM" id="SSF53448">
    <property type="entry name" value="Nucleotide-diphospho-sugar transferases"/>
    <property type="match status" value="1"/>
</dbReference>
<dbReference type="PANTHER" id="PTHR46193:SF9">
    <property type="entry name" value="HALOACID DEHALOGENASE-LIKE HYDROLASE DOMAIN-CONTAINING PROTEIN SGPP"/>
    <property type="match status" value="1"/>
</dbReference>
<sequence>MDNQWKKINAIIFDLDGVLVDSRNLHYESLNRSLKDYGYEINIEEHIGKYDGLPTKEKLNLLTKEKNLPINLHNEIWGKKQKYTITCIEQYIHKDEKLFDILNNLKREGYKLFCCSNSIKLTLHKILKSLEIIDLFDNIYSNEDVKLCKPHPQIYMKCIIDNDLIPQQVLIIEDSPIGKTAAILSGSHLCPVADTSDVTLEYINRSIIEATRNNLNKIINTKWKNKIQVVIPMAGKGSRFSNVGYTIPKPLININGKMMIELVIENLNLSDAKYIFIVSKFHLENKEWDLENKLKKIAPNCDIIKTDITTEGPASSVLLAKDILDDNIPLLIANSDQYLDWDPNAFLYQSKNIDGTISVFEQHDMTDNKWSYAKIDDNGYVTEVKEKEVISKYASTGIYYWNKACDFIKYANQMIDKNMRVNNEFYVCPVYNEAIKDGKKIKISKCKKMWGLGTPEDLEYYNKNYLNLL</sequence>
<organism evidence="5">
    <name type="scientific">viral metagenome</name>
    <dbReference type="NCBI Taxonomy" id="1070528"/>
    <lineage>
        <taxon>unclassified sequences</taxon>
        <taxon>metagenomes</taxon>
        <taxon>organismal metagenomes</taxon>
    </lineage>
</organism>
<accession>A0A6C0KWG4</accession>
<dbReference type="InterPro" id="IPR023198">
    <property type="entry name" value="PGP-like_dom2"/>
</dbReference>
<proteinExistence type="predicted"/>
<dbReference type="InterPro" id="IPR051600">
    <property type="entry name" value="Beta-PGM-like"/>
</dbReference>
<evidence type="ECO:0000313" key="5">
    <source>
        <dbReference type="EMBL" id="QHU21020.1"/>
    </source>
</evidence>
<dbReference type="PRINTS" id="PR00413">
    <property type="entry name" value="HADHALOGNASE"/>
</dbReference>
<protein>
    <recommendedName>
        <fullName evidence="4">Nucleotidyl transferase domain-containing protein</fullName>
    </recommendedName>
</protein>
<feature type="domain" description="Nucleotidyl transferase" evidence="4">
    <location>
        <begin position="230"/>
        <end position="439"/>
    </location>
</feature>
<dbReference type="InterPro" id="IPR006439">
    <property type="entry name" value="HAD-SF_hydro_IA"/>
</dbReference>
<dbReference type="EMBL" id="MN740977">
    <property type="protein sequence ID" value="QHU21020.1"/>
    <property type="molecule type" value="Genomic_DNA"/>
</dbReference>